<evidence type="ECO:0000313" key="5">
    <source>
        <dbReference type="EMBL" id="RAN63886.1"/>
    </source>
</evidence>
<evidence type="ECO:0000313" key="6">
    <source>
        <dbReference type="Proteomes" id="UP000249099"/>
    </source>
</evidence>
<evidence type="ECO:0000256" key="4">
    <source>
        <dbReference type="ARBA" id="ARBA00022840"/>
    </source>
</evidence>
<gene>
    <name evidence="5" type="ORF">B8A44_03840</name>
</gene>
<dbReference type="RefSeq" id="WP_112788019.1">
    <property type="nucleotide sequence ID" value="NZ_CP040418.1"/>
</dbReference>
<accession>A0A328KMN7</accession>
<organism evidence="5 6">
    <name type="scientific">Dolosigranulum pigrum</name>
    <dbReference type="NCBI Taxonomy" id="29394"/>
    <lineage>
        <taxon>Bacteria</taxon>
        <taxon>Bacillati</taxon>
        <taxon>Bacillota</taxon>
        <taxon>Bacilli</taxon>
        <taxon>Lactobacillales</taxon>
        <taxon>Carnobacteriaceae</taxon>
        <taxon>Dolosigranulum</taxon>
    </lineage>
</organism>
<proteinExistence type="inferred from homology"/>
<comment type="caution">
    <text evidence="5">The sequence shown here is derived from an EMBL/GenBank/DDBJ whole genome shotgun (WGS) entry which is preliminary data.</text>
</comment>
<dbReference type="Gene3D" id="3.40.50.300">
    <property type="entry name" value="P-loop containing nucleotide triphosphate hydrolases"/>
    <property type="match status" value="1"/>
</dbReference>
<name>A0A328KMN7_9LACT</name>
<sequence length="310" mass="35144">MQHVIEINSLKKTYNEKVAINVQNIHIKKGEIYGILGPNGAGKSTMMKILLSLVKPDHSHVTIFGQQLGTQTDYLNKIGSLIEEPSYYPNLTGYENLQLMQKILGFPAINIERTLQRVGLFEAKDKLLKQYSLGMKQRLGLALALVKDPEVLILDEPTNGLDPSGVHEIRELIKQLSKEQNVTILLSSHILSEIEQTADRVGIINHGELIYENDLETIDKKQWVTIKGEFLAREVLEDAVRQFSEDISIRSFRNDEVTLSKMSKEIAGKLLKHLISEGLFIYEFKYESENLEAIFLRLTKGEAINEQVIS</sequence>
<reference evidence="5 6" key="1">
    <citation type="submission" date="2017-03" db="EMBL/GenBank/DDBJ databases">
        <title>wgs assembly of Dolosigranulum pigrum KPL CDC strains.</title>
        <authorList>
            <person name="Brugger S.D."/>
            <person name="Pettigrew M."/>
            <person name="Kong Y."/>
            <person name="Lemon K.P."/>
        </authorList>
    </citation>
    <scope>NUCLEOTIDE SEQUENCE [LARGE SCALE GENOMIC DNA]</scope>
    <source>
        <strain evidence="5 6">KPL1931_CDC4294-98</strain>
    </source>
</reference>
<protein>
    <submittedName>
        <fullName evidence="5">Bacteriocin</fullName>
    </submittedName>
</protein>
<comment type="similarity">
    <text evidence="1">Belongs to the ABC transporter superfamily.</text>
</comment>
<keyword evidence="3" id="KW-0547">Nucleotide-binding</keyword>
<dbReference type="SUPFAM" id="SSF52540">
    <property type="entry name" value="P-loop containing nucleoside triphosphate hydrolases"/>
    <property type="match status" value="1"/>
</dbReference>
<dbReference type="EMBL" id="NAQV01000011">
    <property type="protein sequence ID" value="RAN63886.1"/>
    <property type="molecule type" value="Genomic_DNA"/>
</dbReference>
<dbReference type="InterPro" id="IPR003439">
    <property type="entry name" value="ABC_transporter-like_ATP-bd"/>
</dbReference>
<evidence type="ECO:0000256" key="2">
    <source>
        <dbReference type="ARBA" id="ARBA00022448"/>
    </source>
</evidence>
<evidence type="ECO:0000256" key="1">
    <source>
        <dbReference type="ARBA" id="ARBA00005417"/>
    </source>
</evidence>
<dbReference type="PROSITE" id="PS50893">
    <property type="entry name" value="ABC_TRANSPORTER_2"/>
    <property type="match status" value="1"/>
</dbReference>
<dbReference type="PANTHER" id="PTHR43335:SF4">
    <property type="entry name" value="ABC TRANSPORTER, ATP-BINDING PROTEIN"/>
    <property type="match status" value="1"/>
</dbReference>
<dbReference type="InterPro" id="IPR003593">
    <property type="entry name" value="AAA+_ATPase"/>
</dbReference>
<evidence type="ECO:0000256" key="3">
    <source>
        <dbReference type="ARBA" id="ARBA00022741"/>
    </source>
</evidence>
<dbReference type="InterPro" id="IPR027417">
    <property type="entry name" value="P-loop_NTPase"/>
</dbReference>
<dbReference type="Pfam" id="PF00005">
    <property type="entry name" value="ABC_tran"/>
    <property type="match status" value="1"/>
</dbReference>
<dbReference type="SMART" id="SM00382">
    <property type="entry name" value="AAA"/>
    <property type="match status" value="1"/>
</dbReference>
<keyword evidence="4" id="KW-0067">ATP-binding</keyword>
<dbReference type="PROSITE" id="PS00211">
    <property type="entry name" value="ABC_TRANSPORTER_1"/>
    <property type="match status" value="1"/>
</dbReference>
<dbReference type="GO" id="GO:0016887">
    <property type="term" value="F:ATP hydrolysis activity"/>
    <property type="evidence" value="ECO:0007669"/>
    <property type="project" value="InterPro"/>
</dbReference>
<keyword evidence="2" id="KW-0813">Transport</keyword>
<dbReference type="Proteomes" id="UP000249099">
    <property type="component" value="Unassembled WGS sequence"/>
</dbReference>
<dbReference type="AlphaFoldDB" id="A0A328KMN7"/>
<dbReference type="PANTHER" id="PTHR43335">
    <property type="entry name" value="ABC TRANSPORTER, ATP-BINDING PROTEIN"/>
    <property type="match status" value="1"/>
</dbReference>
<dbReference type="GO" id="GO:0005524">
    <property type="term" value="F:ATP binding"/>
    <property type="evidence" value="ECO:0007669"/>
    <property type="project" value="UniProtKB-KW"/>
</dbReference>
<dbReference type="InterPro" id="IPR017871">
    <property type="entry name" value="ABC_transporter-like_CS"/>
</dbReference>